<evidence type="ECO:0000256" key="7">
    <source>
        <dbReference type="ARBA" id="ARBA00022679"/>
    </source>
</evidence>
<keyword evidence="7 14" id="KW-0808">Transferase</keyword>
<gene>
    <name evidence="17" type="ORF">OCL97_09275</name>
</gene>
<dbReference type="PANTHER" id="PTHR11943:SF1">
    <property type="entry name" value="GALACTOSE-1-PHOSPHATE URIDYLYLTRANSFERASE"/>
    <property type="match status" value="1"/>
</dbReference>
<accession>A0ABW6CM50</accession>
<evidence type="ECO:0000256" key="4">
    <source>
        <dbReference type="ARBA" id="ARBA00010951"/>
    </source>
</evidence>
<dbReference type="InterPro" id="IPR036265">
    <property type="entry name" value="HIT-like_sf"/>
</dbReference>
<comment type="caution">
    <text evidence="17">The sequence shown here is derived from an EMBL/GenBank/DDBJ whole genome shotgun (WGS) entry which is preliminary data.</text>
</comment>
<dbReference type="PANTHER" id="PTHR11943">
    <property type="entry name" value="GALACTOSE-1-PHOSPHATE URIDYLYLTRANSFERASE"/>
    <property type="match status" value="1"/>
</dbReference>
<organism evidence="17 18">
    <name type="scientific">Phenylobacterium ferrooxidans</name>
    <dbReference type="NCBI Taxonomy" id="2982689"/>
    <lineage>
        <taxon>Bacteria</taxon>
        <taxon>Pseudomonadati</taxon>
        <taxon>Pseudomonadota</taxon>
        <taxon>Alphaproteobacteria</taxon>
        <taxon>Caulobacterales</taxon>
        <taxon>Caulobacteraceae</taxon>
        <taxon>Phenylobacterium</taxon>
    </lineage>
</organism>
<evidence type="ECO:0000256" key="5">
    <source>
        <dbReference type="ARBA" id="ARBA00012384"/>
    </source>
</evidence>
<sequence>MSRPERRLNLLTGDWVLVSPQRVSRPWQGAASEAAVPERVVHDPACYLCAGVMRAGGVRNPDYEGVYVFDNDYPALLPGQVEGGSDDPLLVREPEAGLCRVICYTPDHSLTMAGMSPGEIEPVVETWTAQFTELAARADIGAVTIFENRGEMMGASNPHPHGQIWAQQHVPNEQVREGDRQREWFAAHGETLLASYLRRELAAAERIICANETFVALVPFWAAWPFEALVLPRRSVTGLDELTSTERAGLADILSRLTRAYDRLFEVSFPYTMGFHQRPTDGGAHPHVTLHAHFYPPLLRSASVRKFMVGYEMLAMPQRDLTPEEAAARLRDLT</sequence>
<feature type="domain" description="Galactose-1-phosphate uridyl transferase C-terminal" evidence="16">
    <location>
        <begin position="179"/>
        <end position="334"/>
    </location>
</feature>
<reference evidence="17 18" key="1">
    <citation type="submission" date="2022-09" db="EMBL/GenBank/DDBJ databases">
        <title>New species of Phenylobacterium.</title>
        <authorList>
            <person name="Mieszkin S."/>
        </authorList>
    </citation>
    <scope>NUCLEOTIDE SEQUENCE [LARGE SCALE GENOMIC DNA]</scope>
    <source>
        <strain evidence="17 18">HK31-G</strain>
    </source>
</reference>
<evidence type="ECO:0000256" key="1">
    <source>
        <dbReference type="ARBA" id="ARBA00001107"/>
    </source>
</evidence>
<dbReference type="NCBIfam" id="NF008724">
    <property type="entry name" value="PRK11720.1"/>
    <property type="match status" value="1"/>
</dbReference>
<evidence type="ECO:0000259" key="15">
    <source>
        <dbReference type="Pfam" id="PF01087"/>
    </source>
</evidence>
<evidence type="ECO:0000256" key="12">
    <source>
        <dbReference type="ARBA" id="ARBA00023277"/>
    </source>
</evidence>
<dbReference type="EMBL" id="JAOTJD010000014">
    <property type="protein sequence ID" value="MFD3264152.1"/>
    <property type="molecule type" value="Genomic_DNA"/>
</dbReference>
<keyword evidence="8 14" id="KW-0548">Nucleotidyltransferase</keyword>
<comment type="catalytic activity">
    <reaction evidence="1 14">
        <text>alpha-D-galactose 1-phosphate + UDP-alpha-D-glucose = alpha-D-glucose 1-phosphate + UDP-alpha-D-galactose</text>
        <dbReference type="Rhea" id="RHEA:13989"/>
        <dbReference type="ChEBI" id="CHEBI:58336"/>
        <dbReference type="ChEBI" id="CHEBI:58601"/>
        <dbReference type="ChEBI" id="CHEBI:58885"/>
        <dbReference type="ChEBI" id="CHEBI:66914"/>
        <dbReference type="EC" id="2.7.7.12"/>
    </reaction>
</comment>
<evidence type="ECO:0000256" key="11">
    <source>
        <dbReference type="ARBA" id="ARBA00023144"/>
    </source>
</evidence>
<dbReference type="CDD" id="cd00608">
    <property type="entry name" value="GalT"/>
    <property type="match status" value="1"/>
</dbReference>
<evidence type="ECO:0000256" key="10">
    <source>
        <dbReference type="ARBA" id="ARBA00022833"/>
    </source>
</evidence>
<evidence type="ECO:0000256" key="13">
    <source>
        <dbReference type="NCBIfam" id="TIGR00209"/>
    </source>
</evidence>
<dbReference type="InterPro" id="IPR005850">
    <property type="entry name" value="GalP_Utransf_C"/>
</dbReference>
<feature type="domain" description="Galactose-1-phosphate uridyl transferase N-terminal" evidence="15">
    <location>
        <begin position="4"/>
        <end position="171"/>
    </location>
</feature>
<keyword evidence="10" id="KW-0862">Zinc</keyword>
<dbReference type="GO" id="GO:0008108">
    <property type="term" value="F:UDP-glucose:hexose-1-phosphate uridylyltransferase activity"/>
    <property type="evidence" value="ECO:0007669"/>
    <property type="project" value="UniProtKB-EC"/>
</dbReference>
<dbReference type="PROSITE" id="PS00117">
    <property type="entry name" value="GAL_P_UDP_TRANSF_I"/>
    <property type="match status" value="1"/>
</dbReference>
<evidence type="ECO:0000256" key="14">
    <source>
        <dbReference type="RuleBase" id="RU000506"/>
    </source>
</evidence>
<evidence type="ECO:0000256" key="3">
    <source>
        <dbReference type="ARBA" id="ARBA00004947"/>
    </source>
</evidence>
<evidence type="ECO:0000256" key="6">
    <source>
        <dbReference type="ARBA" id="ARBA00016340"/>
    </source>
</evidence>
<comment type="cofactor">
    <cofactor evidence="2">
        <name>Zn(2+)</name>
        <dbReference type="ChEBI" id="CHEBI:29105"/>
    </cofactor>
</comment>
<evidence type="ECO:0000256" key="9">
    <source>
        <dbReference type="ARBA" id="ARBA00022723"/>
    </source>
</evidence>
<evidence type="ECO:0000256" key="8">
    <source>
        <dbReference type="ARBA" id="ARBA00022695"/>
    </source>
</evidence>
<name>A0ABW6CM50_9CAUL</name>
<dbReference type="Proteomes" id="UP001598130">
    <property type="component" value="Unassembled WGS sequence"/>
</dbReference>
<dbReference type="Pfam" id="PF01087">
    <property type="entry name" value="GalP_UDP_transf"/>
    <property type="match status" value="1"/>
</dbReference>
<comment type="similarity">
    <text evidence="4 14">Belongs to the galactose-1-phosphate uridylyltransferase type 1 family.</text>
</comment>
<evidence type="ECO:0000259" key="16">
    <source>
        <dbReference type="Pfam" id="PF02744"/>
    </source>
</evidence>
<keyword evidence="11 14" id="KW-0299">Galactose metabolism</keyword>
<evidence type="ECO:0000256" key="2">
    <source>
        <dbReference type="ARBA" id="ARBA00001947"/>
    </source>
</evidence>
<evidence type="ECO:0000313" key="17">
    <source>
        <dbReference type="EMBL" id="MFD3264152.1"/>
    </source>
</evidence>
<dbReference type="Pfam" id="PF02744">
    <property type="entry name" value="GalP_UDP_tr_C"/>
    <property type="match status" value="1"/>
</dbReference>
<dbReference type="EC" id="2.7.7.12" evidence="5 13"/>
<dbReference type="PIRSF" id="PIRSF000808">
    <property type="entry name" value="GalT"/>
    <property type="match status" value="1"/>
</dbReference>
<dbReference type="InterPro" id="IPR019779">
    <property type="entry name" value="GalP_UDPtransf1_His-AS"/>
</dbReference>
<comment type="pathway">
    <text evidence="3 14">Carbohydrate metabolism; galactose metabolism.</text>
</comment>
<proteinExistence type="inferred from homology"/>
<evidence type="ECO:0000313" key="18">
    <source>
        <dbReference type="Proteomes" id="UP001598130"/>
    </source>
</evidence>
<protein>
    <recommendedName>
        <fullName evidence="6 13">Galactose-1-phosphate uridylyltransferase</fullName>
        <ecNumber evidence="5 13">2.7.7.12</ecNumber>
    </recommendedName>
</protein>
<dbReference type="Gene3D" id="3.30.428.10">
    <property type="entry name" value="HIT-like"/>
    <property type="match status" value="2"/>
</dbReference>
<keyword evidence="12 14" id="KW-0119">Carbohydrate metabolism</keyword>
<dbReference type="NCBIfam" id="TIGR00209">
    <property type="entry name" value="galT_1"/>
    <property type="match status" value="1"/>
</dbReference>
<dbReference type="RefSeq" id="WP_305762280.1">
    <property type="nucleotide sequence ID" value="NZ_JAOTJD010000014.1"/>
</dbReference>
<keyword evidence="18" id="KW-1185">Reference proteome</keyword>
<keyword evidence="9 14" id="KW-0479">Metal-binding</keyword>
<dbReference type="SUPFAM" id="SSF54197">
    <property type="entry name" value="HIT-like"/>
    <property type="match status" value="2"/>
</dbReference>
<dbReference type="InterPro" id="IPR005849">
    <property type="entry name" value="GalP_Utransf_N"/>
</dbReference>
<dbReference type="InterPro" id="IPR001937">
    <property type="entry name" value="GalP_UDPtransf1"/>
</dbReference>